<feature type="transmembrane region" description="Helical" evidence="2">
    <location>
        <begin position="86"/>
        <end position="107"/>
    </location>
</feature>
<feature type="transmembrane region" description="Helical" evidence="2">
    <location>
        <begin position="230"/>
        <end position="252"/>
    </location>
</feature>
<dbReference type="STRING" id="121290.APY04_3355"/>
<dbReference type="GO" id="GO:0016020">
    <property type="term" value="C:membrane"/>
    <property type="evidence" value="ECO:0007669"/>
    <property type="project" value="InterPro"/>
</dbReference>
<evidence type="ECO:0000256" key="2">
    <source>
        <dbReference type="SAM" id="Phobius"/>
    </source>
</evidence>
<sequence length="368" mass="39835">MSGSYDRPSGRGDRSGSHAAADYDPYDSTMTGSPDGYGQQVYGAQPEPTRTEPPRRRIPSTRGRKPKHESASTPVVPPDSVTGRSLTLVIAIMCFLACLTAGAVYMINQSANAWLQDIASEVTVQVEPRDGIDMEKTLRDAENFLRAQPGIARADALSLESSTKMLEPWLGKSDVLSELPVPRMIAVEIDRSAAPDTDALRAELTRKFPSATLDDHRRWQQQIRTVMRSFALGGLFILLLVAAATTAIIISATRSALASNREIVEVLHLVGATDRYIAREFERHFLRLGIRAGIVGAASAMGVFFGMPYMMRVLGGGGMTNAEVHRLIGSGGLDATGYVLLGIVVIIISALCMLTSRFGVFRILNAKL</sequence>
<keyword evidence="2" id="KW-0812">Transmembrane</keyword>
<accession>A0A109B8X8</accession>
<feature type="compositionally biased region" description="Basic residues" evidence="1">
    <location>
        <begin position="56"/>
        <end position="67"/>
    </location>
</feature>
<dbReference type="Proteomes" id="UP000059074">
    <property type="component" value="Unassembled WGS sequence"/>
</dbReference>
<dbReference type="OrthoDB" id="9814843at2"/>
<feature type="transmembrane region" description="Helical" evidence="2">
    <location>
        <begin position="288"/>
        <end position="311"/>
    </location>
</feature>
<dbReference type="GO" id="GO:0032153">
    <property type="term" value="C:cell division site"/>
    <property type="evidence" value="ECO:0007669"/>
    <property type="project" value="TreeGrafter"/>
</dbReference>
<dbReference type="PANTHER" id="PTHR47755:SF1">
    <property type="entry name" value="CELL DIVISION PROTEIN FTSX"/>
    <property type="match status" value="1"/>
</dbReference>
<keyword evidence="3" id="KW-0131">Cell cycle</keyword>
<keyword evidence="2" id="KW-0472">Membrane</keyword>
<keyword evidence="3" id="KW-0132">Cell division</keyword>
<keyword evidence="2" id="KW-1133">Transmembrane helix</keyword>
<comment type="caution">
    <text evidence="3">The sequence shown here is derived from an EMBL/GenBank/DDBJ whole genome shotgun (WGS) entry which is preliminary data.</text>
</comment>
<keyword evidence="4" id="KW-1185">Reference proteome</keyword>
<dbReference type="PATRIC" id="fig|121290.4.peg.788"/>
<dbReference type="GO" id="GO:0051301">
    <property type="term" value="P:cell division"/>
    <property type="evidence" value="ECO:0007669"/>
    <property type="project" value="UniProtKB-KW"/>
</dbReference>
<dbReference type="PANTHER" id="PTHR47755">
    <property type="entry name" value="CELL DIVISION PROTEIN FTSX"/>
    <property type="match status" value="1"/>
</dbReference>
<evidence type="ECO:0000256" key="1">
    <source>
        <dbReference type="SAM" id="MobiDB-lite"/>
    </source>
</evidence>
<organism evidence="3 4">
    <name type="scientific">Hyphomicrobium sulfonivorans</name>
    <dbReference type="NCBI Taxonomy" id="121290"/>
    <lineage>
        <taxon>Bacteria</taxon>
        <taxon>Pseudomonadati</taxon>
        <taxon>Pseudomonadota</taxon>
        <taxon>Alphaproteobacteria</taxon>
        <taxon>Hyphomicrobiales</taxon>
        <taxon>Hyphomicrobiaceae</taxon>
        <taxon>Hyphomicrobium</taxon>
    </lineage>
</organism>
<feature type="transmembrane region" description="Helical" evidence="2">
    <location>
        <begin position="335"/>
        <end position="354"/>
    </location>
</feature>
<feature type="region of interest" description="Disordered" evidence="1">
    <location>
        <begin position="1"/>
        <end position="79"/>
    </location>
</feature>
<dbReference type="EMBL" id="LMTR01000093">
    <property type="protein sequence ID" value="KWT64343.1"/>
    <property type="molecule type" value="Genomic_DNA"/>
</dbReference>
<evidence type="ECO:0000313" key="4">
    <source>
        <dbReference type="Proteomes" id="UP000059074"/>
    </source>
</evidence>
<protein>
    <submittedName>
        <fullName evidence="3">Cell division protein FtsX</fullName>
    </submittedName>
</protein>
<name>A0A109B8X8_HYPSL</name>
<reference evidence="3 4" key="1">
    <citation type="submission" date="2015-10" db="EMBL/GenBank/DDBJ databases">
        <title>Transcriptomic analysis of a linuron degrading triple-species bacterial consortium.</title>
        <authorList>
            <person name="Albers P."/>
        </authorList>
    </citation>
    <scope>NUCLEOTIDE SEQUENCE [LARGE SCALE GENOMIC DNA]</scope>
    <source>
        <strain evidence="3 4">WDL6</strain>
    </source>
</reference>
<evidence type="ECO:0000313" key="3">
    <source>
        <dbReference type="EMBL" id="KWT64343.1"/>
    </source>
</evidence>
<dbReference type="RefSeq" id="WP_068464870.1">
    <property type="nucleotide sequence ID" value="NZ_LMTR01000093.1"/>
</dbReference>
<dbReference type="InterPro" id="IPR004513">
    <property type="entry name" value="FtsX"/>
</dbReference>
<gene>
    <name evidence="3" type="ORF">APY04_3355</name>
</gene>
<proteinExistence type="predicted"/>
<dbReference type="AlphaFoldDB" id="A0A109B8X8"/>